<dbReference type="Gene3D" id="2.60.120.330">
    <property type="entry name" value="B-lactam Antibiotic, Isopenicillin N Synthase, Chain"/>
    <property type="match status" value="1"/>
</dbReference>
<dbReference type="Proteomes" id="UP001166004">
    <property type="component" value="Unassembled WGS sequence"/>
</dbReference>
<sequence>MNIENKNIVNLNLKKDEKILDFSDFQKQSIKFDINKLQEAYNQIVQTKKFEDGGGIAHFGAISLTQIPGDPDSVKGSKARGVYWTKPDKSGKEVSRDISIDESAYSEFIPDYENTYFKEVFDTLSSKYKLGRVRILLKEPRSTLSWHRDPEPRLHIPLITNPGCLMVIDNVAKHMPADGSVWVTNNTKYHNAFNGGEENRVHLVACVLDYKFN</sequence>
<dbReference type="SUPFAM" id="SSF51197">
    <property type="entry name" value="Clavaminate synthase-like"/>
    <property type="match status" value="1"/>
</dbReference>
<organism evidence="2 3">
    <name type="scientific">Pelagibacter ubique</name>
    <dbReference type="NCBI Taxonomy" id="198252"/>
    <lineage>
        <taxon>Bacteria</taxon>
        <taxon>Pseudomonadati</taxon>
        <taxon>Pseudomonadota</taxon>
        <taxon>Alphaproteobacteria</taxon>
        <taxon>Candidatus Pelagibacterales</taxon>
        <taxon>Candidatus Pelagibacteraceae</taxon>
        <taxon>Candidatus Pelagibacter</taxon>
    </lineage>
</organism>
<name>A0ABX1T4J7_PELUQ</name>
<feature type="domain" description="Aspartyl/asparaginy/proline hydroxylase" evidence="1">
    <location>
        <begin position="125"/>
        <end position="205"/>
    </location>
</feature>
<dbReference type="InterPro" id="IPR007803">
    <property type="entry name" value="Asp/Arg/Pro-Hydrxlase"/>
</dbReference>
<accession>A0ABX1T4J7</accession>
<evidence type="ECO:0000313" key="3">
    <source>
        <dbReference type="Proteomes" id="UP001166004"/>
    </source>
</evidence>
<keyword evidence="3" id="KW-1185">Reference proteome</keyword>
<dbReference type="Pfam" id="PF05118">
    <property type="entry name" value="Asp_Arg_Hydrox"/>
    <property type="match status" value="1"/>
</dbReference>
<dbReference type="RefSeq" id="WP_169036463.1">
    <property type="nucleotide sequence ID" value="NZ_LANA01000002.1"/>
</dbReference>
<gene>
    <name evidence="2" type="ORF">VP91_00011190</name>
</gene>
<reference evidence="2 3" key="1">
    <citation type="submission" date="2019-07" db="EMBL/GenBank/DDBJ databases">
        <title>SAR11 Genome Evolution.</title>
        <authorList>
            <person name="Giovannoni S."/>
        </authorList>
    </citation>
    <scope>NUCLEOTIDE SEQUENCE [LARGE SCALE GENOMIC DNA]</scope>
    <source>
        <strain evidence="2 3">HTCC9565</strain>
    </source>
</reference>
<evidence type="ECO:0000313" key="2">
    <source>
        <dbReference type="EMBL" id="NMN67964.1"/>
    </source>
</evidence>
<comment type="caution">
    <text evidence="2">The sequence shown here is derived from an EMBL/GenBank/DDBJ whole genome shotgun (WGS) entry which is preliminary data.</text>
</comment>
<protein>
    <submittedName>
        <fullName evidence="2">Aspartyl/asparaginyl beta-hydroxylase</fullName>
    </submittedName>
</protein>
<proteinExistence type="predicted"/>
<evidence type="ECO:0000259" key="1">
    <source>
        <dbReference type="Pfam" id="PF05118"/>
    </source>
</evidence>
<dbReference type="InterPro" id="IPR027443">
    <property type="entry name" value="IPNS-like_sf"/>
</dbReference>
<dbReference type="EMBL" id="LANA01000002">
    <property type="protein sequence ID" value="NMN67964.1"/>
    <property type="molecule type" value="Genomic_DNA"/>
</dbReference>